<gene>
    <name evidence="2" type="ORF">UFOPK2879_00989</name>
</gene>
<evidence type="ECO:0000313" key="2">
    <source>
        <dbReference type="EMBL" id="CAB4770623.1"/>
    </source>
</evidence>
<dbReference type="Pfam" id="PF24254">
    <property type="entry name" value="DUF7455"/>
    <property type="match status" value="1"/>
</dbReference>
<feature type="domain" description="DUF7455" evidence="1">
    <location>
        <begin position="12"/>
        <end position="65"/>
    </location>
</feature>
<organism evidence="2">
    <name type="scientific">freshwater metagenome</name>
    <dbReference type="NCBI Taxonomy" id="449393"/>
    <lineage>
        <taxon>unclassified sequences</taxon>
        <taxon>metagenomes</taxon>
        <taxon>ecological metagenomes</taxon>
    </lineage>
</organism>
<dbReference type="InterPro" id="IPR055878">
    <property type="entry name" value="DUF7455"/>
</dbReference>
<sequence length="71" mass="7777">MSEQLMLQSVPLNALDSCDRCGAQAYVRAVLLNGGELMFCAHHGKEYAEKLKVVAAKIIDESEKLVETPVN</sequence>
<protein>
    <submittedName>
        <fullName evidence="2">Unannotated protein</fullName>
    </submittedName>
</protein>
<dbReference type="EMBL" id="CAEZZN010000035">
    <property type="protein sequence ID" value="CAB4770623.1"/>
    <property type="molecule type" value="Genomic_DNA"/>
</dbReference>
<dbReference type="AlphaFoldDB" id="A0A6J6VHW1"/>
<name>A0A6J6VHW1_9ZZZZ</name>
<evidence type="ECO:0000259" key="1">
    <source>
        <dbReference type="Pfam" id="PF24254"/>
    </source>
</evidence>
<proteinExistence type="predicted"/>
<accession>A0A6J6VHW1</accession>
<reference evidence="2" key="1">
    <citation type="submission" date="2020-05" db="EMBL/GenBank/DDBJ databases">
        <authorList>
            <person name="Chiriac C."/>
            <person name="Salcher M."/>
            <person name="Ghai R."/>
            <person name="Kavagutti S V."/>
        </authorList>
    </citation>
    <scope>NUCLEOTIDE SEQUENCE</scope>
</reference>